<reference evidence="1 2" key="1">
    <citation type="journal article" date="2013" name="Int. J. Syst. Evol. Microbiol.">
        <title>Marinoscillum luteum sp. nov., isolated from marine sediment.</title>
        <authorList>
            <person name="Cha I.T."/>
            <person name="Park S.J."/>
            <person name="Kim S.J."/>
            <person name="Kim J.G."/>
            <person name="Jung M.Y."/>
            <person name="Shin K.S."/>
            <person name="Kwon K.K."/>
            <person name="Yang S.H."/>
            <person name="Seo Y.S."/>
            <person name="Rhee S.K."/>
        </authorList>
    </citation>
    <scope>NUCLEOTIDE SEQUENCE [LARGE SCALE GENOMIC DNA]</scope>
    <source>
        <strain evidence="1 2">KCTC 23939</strain>
    </source>
</reference>
<evidence type="ECO:0000313" key="2">
    <source>
        <dbReference type="Proteomes" id="UP001610063"/>
    </source>
</evidence>
<accession>A0ABW7NCV1</accession>
<sequence length="120" mass="13726">MNALKVTMFAALICLGYQGMAQRGSFDPAERVSQEKQNVLESMEDLTEDQQVVIDEIYENHLEKVQELTTSTDGPSPELREKMMVINKEKNELMKDVLSDEQYAKYEQLIARKGRGPRGK</sequence>
<comment type="caution">
    <text evidence="1">The sequence shown here is derived from an EMBL/GenBank/DDBJ whole genome shotgun (WGS) entry which is preliminary data.</text>
</comment>
<keyword evidence="2" id="KW-1185">Reference proteome</keyword>
<dbReference type="Proteomes" id="UP001610063">
    <property type="component" value="Unassembled WGS sequence"/>
</dbReference>
<evidence type="ECO:0000313" key="1">
    <source>
        <dbReference type="EMBL" id="MFH6984905.1"/>
    </source>
</evidence>
<proteinExistence type="predicted"/>
<protein>
    <recommendedName>
        <fullName evidence="3">Periplasmic heavy metal sensor</fullName>
    </recommendedName>
</protein>
<name>A0ABW7NCV1_9BACT</name>
<organism evidence="1 2">
    <name type="scientific">Marinoscillum luteum</name>
    <dbReference type="NCBI Taxonomy" id="861051"/>
    <lineage>
        <taxon>Bacteria</taxon>
        <taxon>Pseudomonadati</taxon>
        <taxon>Bacteroidota</taxon>
        <taxon>Cytophagia</taxon>
        <taxon>Cytophagales</taxon>
        <taxon>Reichenbachiellaceae</taxon>
        <taxon>Marinoscillum</taxon>
    </lineage>
</organism>
<dbReference type="EMBL" id="JBIPKE010000019">
    <property type="protein sequence ID" value="MFH6984905.1"/>
    <property type="molecule type" value="Genomic_DNA"/>
</dbReference>
<evidence type="ECO:0008006" key="3">
    <source>
        <dbReference type="Google" id="ProtNLM"/>
    </source>
</evidence>
<gene>
    <name evidence="1" type="ORF">ACHKAR_15725</name>
</gene>
<dbReference type="RefSeq" id="WP_395418335.1">
    <property type="nucleotide sequence ID" value="NZ_JBIPKE010000019.1"/>
</dbReference>